<name>K1VF04_TRIAC</name>
<dbReference type="SUPFAM" id="SSF50978">
    <property type="entry name" value="WD40 repeat-like"/>
    <property type="match status" value="1"/>
</dbReference>
<dbReference type="eggNOG" id="KOG1273">
    <property type="taxonomic scope" value="Eukaryota"/>
</dbReference>
<feature type="region of interest" description="Disordered" evidence="6">
    <location>
        <begin position="179"/>
        <end position="247"/>
    </location>
</feature>
<dbReference type="PANTHER" id="PTHR44040">
    <property type="entry name" value="RETINOBLASTOMA-BINDING PROTEIN 5"/>
    <property type="match status" value="1"/>
</dbReference>
<keyword evidence="4" id="KW-0539">Nucleus</keyword>
<dbReference type="EMBL" id="AMBO01000372">
    <property type="protein sequence ID" value="EKC99445.1"/>
    <property type="molecule type" value="Genomic_DNA"/>
</dbReference>
<dbReference type="InterPro" id="IPR037850">
    <property type="entry name" value="RBBP5/Swd1"/>
</dbReference>
<dbReference type="OMA" id="CWSKCGN"/>
<evidence type="ECO:0000256" key="6">
    <source>
        <dbReference type="SAM" id="MobiDB-lite"/>
    </source>
</evidence>
<keyword evidence="3" id="KW-0677">Repeat</keyword>
<dbReference type="Proteomes" id="UP000006757">
    <property type="component" value="Unassembled WGS sequence"/>
</dbReference>
<dbReference type="InParanoid" id="K1VF04"/>
<feature type="compositionally biased region" description="Basic and acidic residues" evidence="6">
    <location>
        <begin position="467"/>
        <end position="483"/>
    </location>
</feature>
<evidence type="ECO:0000256" key="5">
    <source>
        <dbReference type="PROSITE-ProRule" id="PRU00221"/>
    </source>
</evidence>
<dbReference type="InterPro" id="IPR015943">
    <property type="entry name" value="WD40/YVTN_repeat-like_dom_sf"/>
</dbReference>
<dbReference type="Gene3D" id="2.130.10.10">
    <property type="entry name" value="YVTN repeat-like/Quinoprotein amine dehydrogenase"/>
    <property type="match status" value="2"/>
</dbReference>
<dbReference type="GO" id="GO:0048188">
    <property type="term" value="C:Set1C/COMPASS complex"/>
    <property type="evidence" value="ECO:0007669"/>
    <property type="project" value="InterPro"/>
</dbReference>
<evidence type="ECO:0000256" key="1">
    <source>
        <dbReference type="ARBA" id="ARBA00004123"/>
    </source>
</evidence>
<evidence type="ECO:0000256" key="4">
    <source>
        <dbReference type="ARBA" id="ARBA00023242"/>
    </source>
</evidence>
<dbReference type="PROSITE" id="PS00678">
    <property type="entry name" value="WD_REPEATS_1"/>
    <property type="match status" value="1"/>
</dbReference>
<accession>K1VF04</accession>
<dbReference type="SMART" id="SM00320">
    <property type="entry name" value="WD40"/>
    <property type="match status" value="6"/>
</dbReference>
<comment type="subcellular location">
    <subcellularLocation>
        <location evidence="1">Nucleus</location>
    </subcellularLocation>
</comment>
<protein>
    <submittedName>
        <fullName evidence="7">Uncharacterized protein</fullName>
    </submittedName>
</protein>
<dbReference type="OrthoDB" id="196858at2759"/>
<proteinExistence type="predicted"/>
<dbReference type="InterPro" id="IPR019775">
    <property type="entry name" value="WD40_repeat_CS"/>
</dbReference>
<dbReference type="Pfam" id="PF00400">
    <property type="entry name" value="WD40"/>
    <property type="match status" value="3"/>
</dbReference>
<dbReference type="STRING" id="1220162.K1VF04"/>
<evidence type="ECO:0000256" key="2">
    <source>
        <dbReference type="ARBA" id="ARBA00022574"/>
    </source>
</evidence>
<comment type="caution">
    <text evidence="7">The sequence shown here is derived from an EMBL/GenBank/DDBJ whole genome shotgun (WGS) entry which is preliminary data.</text>
</comment>
<dbReference type="HOGENOM" id="CLU_032142_2_1_1"/>
<keyword evidence="8" id="KW-1185">Reference proteome</keyword>
<sequence>MQQLLNPFAQKYPDSTDSTLSSNAVSVRFNPSGPYAGHYLAAGGADGLVEIWDTDTQGIVRVLEGHVKAVGGLEPGDSWGLAFYKLTYSWSRNNRYLVSASLDATCIVWDLSSMPPLLSPASPLANTSSAGLRHRTLRFDAPVATAYFHPRNSKIVLATLTTNEVVLVDLRRGEQYVLTDVEEEPEPPQPESQPEGTEEGDGEQRPEGQEDVEMAEGGEETSQANGSSKRSKKKKKAANGTPEEKKSPVLTCATFSPCGSRIYAGTSEGVVLIIDPVTRGVLSRIKVGQSGIRQIAFDPKGQSLILSSTDRSLRVLIVSPETGALAPIHRFQDQINRTNWNSIGFSKDDDSEYVMGGSSNKMGHNVFIWDKDSGVLVKVLEGPKEPLLDSDWHPTRPIIASVANSGDIHVWSTVAPDKWASFAAGFEELEENVDYDEREDEFDIEDESDLAAKQDREEDTFVSVLARDEYPRRPEPRAPKDAMGRGTGTGTGANTPTTREGTGGAEEEDVLTALRHSAQVRAWADEDPDDDTWEGFYLPLNLIDPIIEDGE</sequence>
<feature type="region of interest" description="Disordered" evidence="6">
    <location>
        <begin position="467"/>
        <end position="509"/>
    </location>
</feature>
<dbReference type="PANTHER" id="PTHR44040:SF1">
    <property type="entry name" value="RETINOBLASTOMA-BINDING PROTEIN 5"/>
    <property type="match status" value="1"/>
</dbReference>
<dbReference type="InterPro" id="IPR001680">
    <property type="entry name" value="WD40_rpt"/>
</dbReference>
<evidence type="ECO:0000313" key="7">
    <source>
        <dbReference type="EMBL" id="EKC99445.1"/>
    </source>
</evidence>
<dbReference type="FunCoup" id="K1VF04">
    <property type="interactions" value="716"/>
</dbReference>
<feature type="compositionally biased region" description="Acidic residues" evidence="6">
    <location>
        <begin position="209"/>
        <end position="219"/>
    </location>
</feature>
<gene>
    <name evidence="7" type="ORF">A1Q2_06382</name>
</gene>
<dbReference type="InterPro" id="IPR036322">
    <property type="entry name" value="WD40_repeat_dom_sf"/>
</dbReference>
<evidence type="ECO:0000313" key="8">
    <source>
        <dbReference type="Proteomes" id="UP000006757"/>
    </source>
</evidence>
<dbReference type="PROSITE" id="PS50082">
    <property type="entry name" value="WD_REPEATS_2"/>
    <property type="match status" value="2"/>
</dbReference>
<keyword evidence="2 5" id="KW-0853">WD repeat</keyword>
<dbReference type="AlphaFoldDB" id="K1VF04"/>
<feature type="repeat" description="WD" evidence="5">
    <location>
        <begin position="89"/>
        <end position="119"/>
    </location>
</feature>
<reference evidence="7 8" key="1">
    <citation type="journal article" date="2012" name="Eukaryot. Cell">
        <title>Genome sequence of the Trichosporon asahii environmental strain CBS 8904.</title>
        <authorList>
            <person name="Yang R.Y."/>
            <person name="Li H.T."/>
            <person name="Zhu H."/>
            <person name="Zhou G.P."/>
            <person name="Wang M."/>
            <person name="Wang L."/>
        </authorList>
    </citation>
    <scope>NUCLEOTIDE SEQUENCE [LARGE SCALE GENOMIC DNA]</scope>
    <source>
        <strain evidence="7 8">CBS 8904</strain>
    </source>
</reference>
<feature type="repeat" description="WD" evidence="5">
    <location>
        <begin position="26"/>
        <end position="62"/>
    </location>
</feature>
<organism evidence="7 8">
    <name type="scientific">Trichosporon asahii var. asahii (strain CBS 8904)</name>
    <name type="common">Yeast</name>
    <dbReference type="NCBI Taxonomy" id="1220162"/>
    <lineage>
        <taxon>Eukaryota</taxon>
        <taxon>Fungi</taxon>
        <taxon>Dikarya</taxon>
        <taxon>Basidiomycota</taxon>
        <taxon>Agaricomycotina</taxon>
        <taxon>Tremellomycetes</taxon>
        <taxon>Trichosporonales</taxon>
        <taxon>Trichosporonaceae</taxon>
        <taxon>Trichosporon</taxon>
    </lineage>
</organism>
<evidence type="ECO:0000256" key="3">
    <source>
        <dbReference type="ARBA" id="ARBA00022737"/>
    </source>
</evidence>